<organism evidence="2 3">
    <name type="scientific">Acanthoscelides obtectus</name>
    <name type="common">Bean weevil</name>
    <name type="synonym">Bruchus obtectus</name>
    <dbReference type="NCBI Taxonomy" id="200917"/>
    <lineage>
        <taxon>Eukaryota</taxon>
        <taxon>Metazoa</taxon>
        <taxon>Ecdysozoa</taxon>
        <taxon>Arthropoda</taxon>
        <taxon>Hexapoda</taxon>
        <taxon>Insecta</taxon>
        <taxon>Pterygota</taxon>
        <taxon>Neoptera</taxon>
        <taxon>Endopterygota</taxon>
        <taxon>Coleoptera</taxon>
        <taxon>Polyphaga</taxon>
        <taxon>Cucujiformia</taxon>
        <taxon>Chrysomeloidea</taxon>
        <taxon>Chrysomelidae</taxon>
        <taxon>Bruchinae</taxon>
        <taxon>Bruchini</taxon>
        <taxon>Acanthoscelides</taxon>
    </lineage>
</organism>
<proteinExistence type="predicted"/>
<dbReference type="Proteomes" id="UP001152888">
    <property type="component" value="Unassembled WGS sequence"/>
</dbReference>
<evidence type="ECO:0000256" key="1">
    <source>
        <dbReference type="SAM" id="SignalP"/>
    </source>
</evidence>
<dbReference type="AlphaFoldDB" id="A0A9P0NYV9"/>
<comment type="caution">
    <text evidence="2">The sequence shown here is derived from an EMBL/GenBank/DDBJ whole genome shotgun (WGS) entry which is preliminary data.</text>
</comment>
<sequence length="124" mass="13892">MSVKVFVIVATFLGKSFGLPFDSNTSAIVRTELPDIHKPVTLGSTPYLPLLKFNDTVYYYGVILGCKLQRTWYFGHQAKSLATAGDGSLLADRHITQIGLKENRTTLVEMRHALKYFSTAPLRR</sequence>
<evidence type="ECO:0000313" key="3">
    <source>
        <dbReference type="Proteomes" id="UP001152888"/>
    </source>
</evidence>
<gene>
    <name evidence="2" type="ORF">ACAOBT_LOCUS3390</name>
</gene>
<evidence type="ECO:0000313" key="2">
    <source>
        <dbReference type="EMBL" id="CAH1959822.1"/>
    </source>
</evidence>
<dbReference type="OrthoDB" id="6707551at2759"/>
<name>A0A9P0NYV9_ACAOB</name>
<keyword evidence="3" id="KW-1185">Reference proteome</keyword>
<keyword evidence="1" id="KW-0732">Signal</keyword>
<accession>A0A9P0NYV9</accession>
<feature type="chain" id="PRO_5040369663" evidence="1">
    <location>
        <begin position="19"/>
        <end position="124"/>
    </location>
</feature>
<protein>
    <submittedName>
        <fullName evidence="2">Uncharacterized protein</fullName>
    </submittedName>
</protein>
<feature type="signal peptide" evidence="1">
    <location>
        <begin position="1"/>
        <end position="18"/>
    </location>
</feature>
<dbReference type="EMBL" id="CAKOFQ010006684">
    <property type="protein sequence ID" value="CAH1959822.1"/>
    <property type="molecule type" value="Genomic_DNA"/>
</dbReference>
<reference evidence="2" key="1">
    <citation type="submission" date="2022-03" db="EMBL/GenBank/DDBJ databases">
        <authorList>
            <person name="Sayadi A."/>
        </authorList>
    </citation>
    <scope>NUCLEOTIDE SEQUENCE</scope>
</reference>